<evidence type="ECO:0000256" key="6">
    <source>
        <dbReference type="ARBA" id="ARBA00022840"/>
    </source>
</evidence>
<evidence type="ECO:0000256" key="4">
    <source>
        <dbReference type="ARBA" id="ARBA00022741"/>
    </source>
</evidence>
<dbReference type="Proteomes" id="UP000267900">
    <property type="component" value="Chromosome"/>
</dbReference>
<dbReference type="GO" id="GO:0005524">
    <property type="term" value="F:ATP binding"/>
    <property type="evidence" value="ECO:0007669"/>
    <property type="project" value="UniProtKB-UniRule"/>
</dbReference>
<evidence type="ECO:0000313" key="10">
    <source>
        <dbReference type="EMBL" id="AZQ75079.1"/>
    </source>
</evidence>
<dbReference type="SMART" id="SM00220">
    <property type="entry name" value="S_TKc"/>
    <property type="match status" value="1"/>
</dbReference>
<dbReference type="CDD" id="cd14014">
    <property type="entry name" value="STKc_PknB_like"/>
    <property type="match status" value="1"/>
</dbReference>
<name>A0A3S9PRQ7_STRLT</name>
<keyword evidence="3" id="KW-0808">Transferase</keyword>
<feature type="domain" description="Protein kinase" evidence="9">
    <location>
        <begin position="49"/>
        <end position="305"/>
    </location>
</feature>
<dbReference type="Gene3D" id="1.10.510.10">
    <property type="entry name" value="Transferase(Phosphotransferase) domain 1"/>
    <property type="match status" value="1"/>
</dbReference>
<keyword evidence="6 7" id="KW-0067">ATP-binding</keyword>
<proteinExistence type="predicted"/>
<dbReference type="EMBL" id="CP034587">
    <property type="protein sequence ID" value="AZQ75079.1"/>
    <property type="molecule type" value="Genomic_DNA"/>
</dbReference>
<reference evidence="10 11" key="1">
    <citation type="submission" date="2018-12" db="EMBL/GenBank/DDBJ databases">
        <title>The whole draft genome of Streptomyce luteoverticillatus CGMCC 15060.</title>
        <authorList>
            <person name="Feng Z."/>
            <person name="Chen G."/>
            <person name="Zhang J."/>
            <person name="Zhu H."/>
            <person name="Yu X."/>
            <person name="Zhang W."/>
            <person name="Zhang X."/>
        </authorList>
    </citation>
    <scope>NUCLEOTIDE SEQUENCE [LARGE SCALE GENOMIC DNA]</scope>
    <source>
        <strain evidence="10 11">CGMCC 15060</strain>
    </source>
</reference>
<evidence type="ECO:0000256" key="2">
    <source>
        <dbReference type="ARBA" id="ARBA00022527"/>
    </source>
</evidence>
<organism evidence="10 11">
    <name type="scientific">Streptomyces luteoverticillatus</name>
    <name type="common">Streptoverticillium luteoverticillatus</name>
    <dbReference type="NCBI Taxonomy" id="66425"/>
    <lineage>
        <taxon>Bacteria</taxon>
        <taxon>Bacillati</taxon>
        <taxon>Actinomycetota</taxon>
        <taxon>Actinomycetes</taxon>
        <taxon>Kitasatosporales</taxon>
        <taxon>Streptomycetaceae</taxon>
        <taxon>Streptomyces</taxon>
    </lineage>
</organism>
<evidence type="ECO:0000256" key="3">
    <source>
        <dbReference type="ARBA" id="ARBA00022679"/>
    </source>
</evidence>
<evidence type="ECO:0000256" key="5">
    <source>
        <dbReference type="ARBA" id="ARBA00022777"/>
    </source>
</evidence>
<feature type="region of interest" description="Disordered" evidence="8">
    <location>
        <begin position="335"/>
        <end position="359"/>
    </location>
</feature>
<dbReference type="EC" id="2.7.11.1" evidence="1"/>
<feature type="compositionally biased region" description="Low complexity" evidence="8">
    <location>
        <begin position="392"/>
        <end position="411"/>
    </location>
</feature>
<dbReference type="InterPro" id="IPR000719">
    <property type="entry name" value="Prot_kinase_dom"/>
</dbReference>
<dbReference type="AlphaFoldDB" id="A0A3S9PRQ7"/>
<dbReference type="PROSITE" id="PS50011">
    <property type="entry name" value="PROTEIN_KINASE_DOM"/>
    <property type="match status" value="1"/>
</dbReference>
<dbReference type="Gene3D" id="3.30.200.20">
    <property type="entry name" value="Phosphorylase Kinase, domain 1"/>
    <property type="match status" value="1"/>
</dbReference>
<protein>
    <recommendedName>
        <fullName evidence="1">non-specific serine/threonine protein kinase</fullName>
        <ecNumber evidence="1">2.7.11.1</ecNumber>
    </recommendedName>
</protein>
<feature type="binding site" evidence="7">
    <location>
        <position position="78"/>
    </location>
    <ligand>
        <name>ATP</name>
        <dbReference type="ChEBI" id="CHEBI:30616"/>
    </ligand>
</feature>
<dbReference type="OrthoDB" id="9762169at2"/>
<dbReference type="Pfam" id="PF00069">
    <property type="entry name" value="Pkinase"/>
    <property type="match status" value="1"/>
</dbReference>
<dbReference type="SUPFAM" id="SSF56112">
    <property type="entry name" value="Protein kinase-like (PK-like)"/>
    <property type="match status" value="1"/>
</dbReference>
<sequence>MPPRWVVLPPPGTVCSLRASWVWGGLEVTGARVGTEPGGDEGRVVAGRFLLLGRLGSGGMGTVWRARDLQLQREVALKEVRHPGTDGDGDAARVRERVLREARALARLQHPNVVTIHQVLDDEPVPWLVMELVAGTSLQELLESGPLPPDRAARIGCDVLAALRAAHEAGVEHRDVKPANVIVRPDGTSVLTDFGIAAMEGLPGLTVEGGVVGTPEFVAPERAAGERGGPAADLWSLGMLLYTAVEGVSPLRRDSPLATLAAVREVPLPAPRRAGPLEPVLRSVLARVPAERPAAPALAGMLAAVARGDGFDGDTAVPHVPRALHVPTMVDARAAGPASEPTWDGALGTTAVPGGTGSARGRVRRGVIVLACLVTGAVAAALCVRAVNDSSATASGTSAAPAPTVSAPLASKPAPARGPAPDAVGLPTGPGSDSGLSSASPSPSAEEGEAPAGGWLAQLASVSVSDGTGARDRELAAVRRQVPGAQVLRSDSYASLRPGYWVVYAPGSFPDGRSAVAFCTSIGRTTDNECVGRYLSHRASDIDLVCLHAPGGGTAGRCERDGVG</sequence>
<evidence type="ECO:0000256" key="1">
    <source>
        <dbReference type="ARBA" id="ARBA00012513"/>
    </source>
</evidence>
<dbReference type="PANTHER" id="PTHR43289">
    <property type="entry name" value="MITOGEN-ACTIVATED PROTEIN KINASE KINASE KINASE 20-RELATED"/>
    <property type="match status" value="1"/>
</dbReference>
<dbReference type="PANTHER" id="PTHR43289:SF6">
    <property type="entry name" value="SERINE_THREONINE-PROTEIN KINASE NEKL-3"/>
    <property type="match status" value="1"/>
</dbReference>
<feature type="compositionally biased region" description="Low complexity" evidence="8">
    <location>
        <begin position="429"/>
        <end position="451"/>
    </location>
</feature>
<dbReference type="GO" id="GO:0004674">
    <property type="term" value="F:protein serine/threonine kinase activity"/>
    <property type="evidence" value="ECO:0007669"/>
    <property type="project" value="UniProtKB-KW"/>
</dbReference>
<feature type="region of interest" description="Disordered" evidence="8">
    <location>
        <begin position="392"/>
        <end position="451"/>
    </location>
</feature>
<evidence type="ECO:0000259" key="9">
    <source>
        <dbReference type="PROSITE" id="PS50011"/>
    </source>
</evidence>
<evidence type="ECO:0000256" key="8">
    <source>
        <dbReference type="SAM" id="MobiDB-lite"/>
    </source>
</evidence>
<gene>
    <name evidence="10" type="ORF">EKH77_31505</name>
</gene>
<dbReference type="InterPro" id="IPR017441">
    <property type="entry name" value="Protein_kinase_ATP_BS"/>
</dbReference>
<keyword evidence="11" id="KW-1185">Reference proteome</keyword>
<accession>A0A3S9PRQ7</accession>
<evidence type="ECO:0000256" key="7">
    <source>
        <dbReference type="PROSITE-ProRule" id="PRU10141"/>
    </source>
</evidence>
<keyword evidence="5 10" id="KW-0418">Kinase</keyword>
<dbReference type="InterPro" id="IPR011009">
    <property type="entry name" value="Kinase-like_dom_sf"/>
</dbReference>
<dbReference type="PROSITE" id="PS00108">
    <property type="entry name" value="PROTEIN_KINASE_ST"/>
    <property type="match status" value="1"/>
</dbReference>
<dbReference type="PROSITE" id="PS00107">
    <property type="entry name" value="PROTEIN_KINASE_ATP"/>
    <property type="match status" value="1"/>
</dbReference>
<keyword evidence="4 7" id="KW-0547">Nucleotide-binding</keyword>
<dbReference type="InterPro" id="IPR008271">
    <property type="entry name" value="Ser/Thr_kinase_AS"/>
</dbReference>
<evidence type="ECO:0000313" key="11">
    <source>
        <dbReference type="Proteomes" id="UP000267900"/>
    </source>
</evidence>
<keyword evidence="2 10" id="KW-0723">Serine/threonine-protein kinase</keyword>